<dbReference type="AlphaFoldDB" id="A0A175R8T4"/>
<dbReference type="PATRIC" id="fig|401562.3.peg.2443"/>
<comment type="caution">
    <text evidence="2">The sequence shown here is derived from an EMBL/GenBank/DDBJ whole genome shotgun (WGS) entry which is preliminary data.</text>
</comment>
<accession>A0A175R8T4</accession>
<organism evidence="2 3">
    <name type="scientific">Aureimonas ureilytica</name>
    <dbReference type="NCBI Taxonomy" id="401562"/>
    <lineage>
        <taxon>Bacteria</taxon>
        <taxon>Pseudomonadati</taxon>
        <taxon>Pseudomonadota</taxon>
        <taxon>Alphaproteobacteria</taxon>
        <taxon>Hyphomicrobiales</taxon>
        <taxon>Aurantimonadaceae</taxon>
        <taxon>Aureimonas</taxon>
    </lineage>
</organism>
<name>A0A175R8T4_9HYPH</name>
<feature type="chain" id="PRO_5008041697" description="Lipoprotein" evidence="1">
    <location>
        <begin position="20"/>
        <end position="87"/>
    </location>
</feature>
<dbReference type="RefSeq" id="WP_058635523.1">
    <property type="nucleotide sequence ID" value="NZ_LDPZ01000027.1"/>
</dbReference>
<evidence type="ECO:0008006" key="4">
    <source>
        <dbReference type="Google" id="ProtNLM"/>
    </source>
</evidence>
<evidence type="ECO:0000313" key="3">
    <source>
        <dbReference type="Proteomes" id="UP000078272"/>
    </source>
</evidence>
<sequence>MRRLLLALLALPLAGCVPTAPPIGLAPASYRPPVRPGCENYADQTARNAYENLTDREDSIGVDLLNRQSAEDAGRRAYARCRAGRLN</sequence>
<dbReference type="Proteomes" id="UP000078272">
    <property type="component" value="Unassembled WGS sequence"/>
</dbReference>
<reference evidence="2 3" key="1">
    <citation type="journal article" date="2016" name="Front. Microbiol.">
        <title>Genomic Resource of Rice Seed Associated Bacteria.</title>
        <authorList>
            <person name="Midha S."/>
            <person name="Bansal K."/>
            <person name="Sharma S."/>
            <person name="Kumar N."/>
            <person name="Patil P.P."/>
            <person name="Chaudhry V."/>
            <person name="Patil P.B."/>
        </authorList>
    </citation>
    <scope>NUCLEOTIDE SEQUENCE [LARGE SCALE GENOMIC DNA]</scope>
    <source>
        <strain evidence="2 3">NS226</strain>
    </source>
</reference>
<evidence type="ECO:0000313" key="2">
    <source>
        <dbReference type="EMBL" id="KTQ94216.1"/>
    </source>
</evidence>
<evidence type="ECO:0000256" key="1">
    <source>
        <dbReference type="SAM" id="SignalP"/>
    </source>
</evidence>
<feature type="signal peptide" evidence="1">
    <location>
        <begin position="1"/>
        <end position="19"/>
    </location>
</feature>
<proteinExistence type="predicted"/>
<dbReference type="EMBL" id="LDPZ01000027">
    <property type="protein sequence ID" value="KTQ94216.1"/>
    <property type="molecule type" value="Genomic_DNA"/>
</dbReference>
<dbReference type="OrthoDB" id="7908879at2"/>
<dbReference type="STRING" id="401562.NS365_20505"/>
<protein>
    <recommendedName>
        <fullName evidence="4">Lipoprotein</fullName>
    </recommendedName>
</protein>
<keyword evidence="1" id="KW-0732">Signal</keyword>
<gene>
    <name evidence="2" type="ORF">NS226_14115</name>
</gene>